<dbReference type="Pfam" id="PF01370">
    <property type="entry name" value="Epimerase"/>
    <property type="match status" value="1"/>
</dbReference>
<proteinExistence type="inferred from homology"/>
<dbReference type="Gene3D" id="3.40.50.2000">
    <property type="entry name" value="Glycogen Phosphorylase B"/>
    <property type="match status" value="2"/>
</dbReference>
<evidence type="ECO:0000313" key="4">
    <source>
        <dbReference type="Proteomes" id="UP000176608"/>
    </source>
</evidence>
<name>A0A1F4UQD2_UNCKA</name>
<reference evidence="3 4" key="1">
    <citation type="journal article" date="2016" name="Nat. Commun.">
        <title>Thousands of microbial genomes shed light on interconnected biogeochemical processes in an aquifer system.</title>
        <authorList>
            <person name="Anantharaman K."/>
            <person name="Brown C.T."/>
            <person name="Hug L.A."/>
            <person name="Sharon I."/>
            <person name="Castelle C.J."/>
            <person name="Probst A.J."/>
            <person name="Thomas B.C."/>
            <person name="Singh A."/>
            <person name="Wilkins M.J."/>
            <person name="Karaoz U."/>
            <person name="Brodie E.L."/>
            <person name="Williams K.H."/>
            <person name="Hubbard S.S."/>
            <person name="Banfield J.F."/>
        </authorList>
    </citation>
    <scope>NUCLEOTIDE SEQUENCE [LARGE SCALE GENOMIC DNA]</scope>
</reference>
<dbReference type="SUPFAM" id="SSF51735">
    <property type="entry name" value="NAD(P)-binding Rossmann-fold domains"/>
    <property type="match status" value="1"/>
</dbReference>
<sequence>MAKIVLITGSAGLIGSEASRYFLERGFDVVGIDNDMRRYFFGDEASTAWSRALLEEKHKNYKHYDVDIRDEKAIDEIFSNHVFDLIIHTAAQPSHDWAAREPLTDFSVNATGTLNILEAYRKYSPEAVFIFTSTNKVYGDRPNLLPLIELDKRYEIDPSHQYKEGIDETMSLDDSKHSIFGVSKVAADVMVQEYGKYFGLRTGVFRGGCLTGPGHSGAELHGFLAYLAKCIAEGRPYTIYGYKGKQVRDNIHSYDLITMFHEFYKNPRPGEVYNVGGSRHSNVSMMEAIEKIETYLGKKGNISYSDENRSGDHIWYVSDVSKFKKHYPDWKYTYGINEIIEEICDRWEMETKSKKMNSILGQKIAVVTHEHFKGSGQELRDFLNKKGIDTLYYVAHKFFYTKGEAISYLNIFKRGKLVKEKKSPVLPRNEFLFYFRDAFYNIWYFLTSKEKFDLYIGVDSFNAIFGLLLKKLGKVRKVAFFTIDYVMENRFKVGLLNKVYVWMDRAAFFGSDYTLNVSDRMARQRIQELGEKAKEKHQITVPIGVVKQAGEVKIERKDNILVYSGGLTPEFGLELIIESMPALLKKFPDLRLRIIGDGELKGKLESMADKLGVSKNVDFMGFIDTTEDRERWLSLLKESTLGLATYEDTKTTYKRFSDVTKPKDYMSCGLPIITTSVIPLSEDIKKQNLGRVVEYNVDSFVMNVSELLGDGEERKKIEQNVYNFSHNMTWDNIFKRMFGEMEISA</sequence>
<dbReference type="Gene3D" id="3.40.50.720">
    <property type="entry name" value="NAD(P)-binding Rossmann-like Domain"/>
    <property type="match status" value="1"/>
</dbReference>
<comment type="similarity">
    <text evidence="1">Belongs to the NAD(P)-dependent epimerase/dehydratase family.</text>
</comment>
<dbReference type="SUPFAM" id="SSF53756">
    <property type="entry name" value="UDP-Glycosyltransferase/glycogen phosphorylase"/>
    <property type="match status" value="1"/>
</dbReference>
<dbReference type="CDD" id="cd05258">
    <property type="entry name" value="CDP_TE_SDR_e"/>
    <property type="match status" value="1"/>
</dbReference>
<dbReference type="Proteomes" id="UP000176608">
    <property type="component" value="Unassembled WGS sequence"/>
</dbReference>
<gene>
    <name evidence="3" type="ORF">A2886_00910</name>
</gene>
<feature type="domain" description="NAD-dependent epimerase/dehydratase" evidence="2">
    <location>
        <begin position="5"/>
        <end position="276"/>
    </location>
</feature>
<dbReference type="PANTHER" id="PTHR43000">
    <property type="entry name" value="DTDP-D-GLUCOSE 4,6-DEHYDRATASE-RELATED"/>
    <property type="match status" value="1"/>
</dbReference>
<accession>A0A1F4UQD2</accession>
<protein>
    <recommendedName>
        <fullName evidence="2">NAD-dependent epimerase/dehydratase domain-containing protein</fullName>
    </recommendedName>
</protein>
<evidence type="ECO:0000256" key="1">
    <source>
        <dbReference type="ARBA" id="ARBA00007637"/>
    </source>
</evidence>
<comment type="caution">
    <text evidence="3">The sequence shown here is derived from an EMBL/GenBank/DDBJ whole genome shotgun (WGS) entry which is preliminary data.</text>
</comment>
<organism evidence="3 4">
    <name type="scientific">candidate division WWE3 bacterium RIFCSPHIGHO2_01_FULL_42_13</name>
    <dbReference type="NCBI Taxonomy" id="1802617"/>
    <lineage>
        <taxon>Bacteria</taxon>
        <taxon>Katanobacteria</taxon>
    </lineage>
</organism>
<dbReference type="STRING" id="1802617.A2886_00910"/>
<evidence type="ECO:0000313" key="3">
    <source>
        <dbReference type="EMBL" id="OGC47191.1"/>
    </source>
</evidence>
<dbReference type="AlphaFoldDB" id="A0A1F4UQD2"/>
<dbReference type="InterPro" id="IPR036291">
    <property type="entry name" value="NAD(P)-bd_dom_sf"/>
</dbReference>
<dbReference type="EMBL" id="MEVA01000016">
    <property type="protein sequence ID" value="OGC47191.1"/>
    <property type="molecule type" value="Genomic_DNA"/>
</dbReference>
<dbReference type="Pfam" id="PF13692">
    <property type="entry name" value="Glyco_trans_1_4"/>
    <property type="match status" value="1"/>
</dbReference>
<evidence type="ECO:0000259" key="2">
    <source>
        <dbReference type="Pfam" id="PF01370"/>
    </source>
</evidence>
<dbReference type="InterPro" id="IPR001509">
    <property type="entry name" value="Epimerase_deHydtase"/>
</dbReference>